<dbReference type="STRING" id="1267423.SAMN05216290_3174"/>
<dbReference type="AlphaFoldDB" id="A0A1I0R6Y1"/>
<dbReference type="GO" id="GO:0004061">
    <property type="term" value="F:arylformamidase activity"/>
    <property type="evidence" value="ECO:0007669"/>
    <property type="project" value="InterPro"/>
</dbReference>
<dbReference type="SUPFAM" id="SSF102198">
    <property type="entry name" value="Putative cyclase"/>
    <property type="match status" value="1"/>
</dbReference>
<dbReference type="PANTHER" id="PTHR31118:SF12">
    <property type="entry name" value="CYCLASE-LIKE PROTEIN 2"/>
    <property type="match status" value="1"/>
</dbReference>
<dbReference type="Gene3D" id="3.50.30.50">
    <property type="entry name" value="Putative cyclase"/>
    <property type="match status" value="1"/>
</dbReference>
<dbReference type="EMBL" id="FOIR01000003">
    <property type="protein sequence ID" value="SEW36394.1"/>
    <property type="molecule type" value="Genomic_DNA"/>
</dbReference>
<dbReference type="GO" id="GO:0019441">
    <property type="term" value="P:L-tryptophan catabolic process to kynurenine"/>
    <property type="evidence" value="ECO:0007669"/>
    <property type="project" value="InterPro"/>
</dbReference>
<dbReference type="Pfam" id="PF04199">
    <property type="entry name" value="Cyclase"/>
    <property type="match status" value="1"/>
</dbReference>
<dbReference type="PANTHER" id="PTHR31118">
    <property type="entry name" value="CYCLASE-LIKE PROTEIN 2"/>
    <property type="match status" value="1"/>
</dbReference>
<sequence>MEEKSANMSIAEKTIIDLSHDFSGETIYWVNAKEFELDTVFKGQNPNGFFYAANNFSAAEHGGTHLDAPIHFSEGKQSVEQIPLERLIGEGINIDVSGQAVNNPEYLISVNDFKVWEERNGKIPKHSIVLLQTGYSKYYPNKAQYLGTDHRGDEAIKELHFPGLSPEAAEWLVNNRNIKAVGIDTPSIDYGQSTLFKSHVILLSENIPVFENVTNLNKLPSAGFEVIALPMKIKAGSGAPLRIIALLK</sequence>
<accession>A0A1I0R6Y1</accession>
<gene>
    <name evidence="1" type="ORF">SAMN05216290_3174</name>
</gene>
<evidence type="ECO:0000313" key="2">
    <source>
        <dbReference type="Proteomes" id="UP000199437"/>
    </source>
</evidence>
<dbReference type="InterPro" id="IPR007325">
    <property type="entry name" value="KFase/CYL"/>
</dbReference>
<protein>
    <submittedName>
        <fullName evidence="1">Kynurenine formamidase</fullName>
    </submittedName>
</protein>
<keyword evidence="2" id="KW-1185">Reference proteome</keyword>
<dbReference type="InterPro" id="IPR037175">
    <property type="entry name" value="KFase_sf"/>
</dbReference>
<proteinExistence type="predicted"/>
<dbReference type="Proteomes" id="UP000199437">
    <property type="component" value="Unassembled WGS sequence"/>
</dbReference>
<reference evidence="2" key="1">
    <citation type="submission" date="2016-10" db="EMBL/GenBank/DDBJ databases">
        <authorList>
            <person name="Varghese N."/>
            <person name="Submissions S."/>
        </authorList>
    </citation>
    <scope>NUCLEOTIDE SEQUENCE [LARGE SCALE GENOMIC DNA]</scope>
    <source>
        <strain evidence="2">CGMCC 1.12402</strain>
    </source>
</reference>
<name>A0A1I0R6Y1_9BACT</name>
<evidence type="ECO:0000313" key="1">
    <source>
        <dbReference type="EMBL" id="SEW36394.1"/>
    </source>
</evidence>
<organism evidence="1 2">
    <name type="scientific">Roseivirga pacifica</name>
    <dbReference type="NCBI Taxonomy" id="1267423"/>
    <lineage>
        <taxon>Bacteria</taxon>
        <taxon>Pseudomonadati</taxon>
        <taxon>Bacteroidota</taxon>
        <taxon>Cytophagia</taxon>
        <taxon>Cytophagales</taxon>
        <taxon>Roseivirgaceae</taxon>
        <taxon>Roseivirga</taxon>
    </lineage>
</organism>